<dbReference type="RefSeq" id="WP_130287531.1">
    <property type="nucleotide sequence ID" value="NZ_SGXE01000005.1"/>
</dbReference>
<name>A0A4Q7NY70_9FLAO</name>
<sequence length="172" mass="19446">MPHLASHCELCDHQQFDLKIGTTCALTDRKPEFNKTCSKIELNDKFETQLKDINITYDQLKRKKALTIAYFVVMVFVGIAIITSAFLLGKYALGNRVVSAVPIIIMGVSLGPFVMGFGTLNSYLQELRVAKSKKERIDKILDLYNIKYDLDIQFGKSYHGTQEAAVHLNIKK</sequence>
<organism evidence="2 3">
    <name type="scientific">Aquimarina brevivitae</name>
    <dbReference type="NCBI Taxonomy" id="323412"/>
    <lineage>
        <taxon>Bacteria</taxon>
        <taxon>Pseudomonadati</taxon>
        <taxon>Bacteroidota</taxon>
        <taxon>Flavobacteriia</taxon>
        <taxon>Flavobacteriales</taxon>
        <taxon>Flavobacteriaceae</taxon>
        <taxon>Aquimarina</taxon>
    </lineage>
</organism>
<evidence type="ECO:0000256" key="1">
    <source>
        <dbReference type="SAM" id="Phobius"/>
    </source>
</evidence>
<proteinExistence type="predicted"/>
<dbReference type="OrthoDB" id="762068at2"/>
<keyword evidence="1" id="KW-1133">Transmembrane helix</keyword>
<evidence type="ECO:0000313" key="3">
    <source>
        <dbReference type="Proteomes" id="UP000292262"/>
    </source>
</evidence>
<comment type="caution">
    <text evidence="2">The sequence shown here is derived from an EMBL/GenBank/DDBJ whole genome shotgun (WGS) entry which is preliminary data.</text>
</comment>
<accession>A0A4Q7NY70</accession>
<dbReference type="EMBL" id="SGXE01000005">
    <property type="protein sequence ID" value="RZS91898.1"/>
    <property type="molecule type" value="Genomic_DNA"/>
</dbReference>
<protein>
    <submittedName>
        <fullName evidence="2">Uncharacterized protein</fullName>
    </submittedName>
</protein>
<evidence type="ECO:0000313" key="2">
    <source>
        <dbReference type="EMBL" id="RZS91898.1"/>
    </source>
</evidence>
<dbReference type="AlphaFoldDB" id="A0A4Q7NY70"/>
<dbReference type="Proteomes" id="UP000292262">
    <property type="component" value="Unassembled WGS sequence"/>
</dbReference>
<reference evidence="2 3" key="1">
    <citation type="submission" date="2019-02" db="EMBL/GenBank/DDBJ databases">
        <title>Genomic Encyclopedia of Type Strains, Phase IV (KMG-IV): sequencing the most valuable type-strain genomes for metagenomic binning, comparative biology and taxonomic classification.</title>
        <authorList>
            <person name="Goeker M."/>
        </authorList>
    </citation>
    <scope>NUCLEOTIDE SEQUENCE [LARGE SCALE GENOMIC DNA]</scope>
    <source>
        <strain evidence="2 3">DSM 17196</strain>
    </source>
</reference>
<feature type="transmembrane region" description="Helical" evidence="1">
    <location>
        <begin position="100"/>
        <end position="124"/>
    </location>
</feature>
<keyword evidence="3" id="KW-1185">Reference proteome</keyword>
<feature type="transmembrane region" description="Helical" evidence="1">
    <location>
        <begin position="68"/>
        <end position="88"/>
    </location>
</feature>
<keyword evidence="1" id="KW-0472">Membrane</keyword>
<keyword evidence="1" id="KW-0812">Transmembrane</keyword>
<gene>
    <name evidence="2" type="ORF">EV197_3002</name>
</gene>